<dbReference type="Proteomes" id="UP001152795">
    <property type="component" value="Unassembled WGS sequence"/>
</dbReference>
<accession>A0A6S7GSS1</accession>
<dbReference type="OrthoDB" id="8121249at2759"/>
<sequence>MSKKKRIGGLFDIDNARKRVSEENDCVKRVKDQIEALQQFDLADMLLSKFNGVGNASTSFCQDDLSRLCNYSDEIGTHLYPADVENHNRLVEVSNVTYFDIALYRWIPSLSNHSWVLFSSFSEAYNEIFQQQIDSFAFRLEVAMRQLKQQVTDIIMKDNDLLKLIAEAVSSLIVEKLSSDKDTIIKVAETITKQPEFENALKTNLSDQTNVIKQEVYESLVFDNNVIKEHNVELKQTCRNLQDNIDNLVLEIDALEQYGRRNCLLIHGVPETRSDRGNSVENTEALVLGVVNNKLGLGMDSSTLDRCHRLGLGGGNHEARGGQSRQKSRPIIVKFVAYSVRSEVFRCKRKLKGTGMAITESLTRRRMETYKAVFKHRNVQSSWTIDGRIVALRADNQKRL</sequence>
<gene>
    <name evidence="1" type="ORF">PACLA_8A000848</name>
</gene>
<protein>
    <submittedName>
        <fullName evidence="1">Uncharacterized protein</fullName>
    </submittedName>
</protein>
<keyword evidence="2" id="KW-1185">Reference proteome</keyword>
<name>A0A6S7GSS1_PARCT</name>
<dbReference type="AlphaFoldDB" id="A0A6S7GSS1"/>
<proteinExistence type="predicted"/>
<dbReference type="EMBL" id="CACRXK020002184">
    <property type="protein sequence ID" value="CAB3993099.1"/>
    <property type="molecule type" value="Genomic_DNA"/>
</dbReference>
<dbReference type="Gene3D" id="3.30.70.1820">
    <property type="entry name" value="L1 transposable element, RRM domain"/>
    <property type="match status" value="1"/>
</dbReference>
<evidence type="ECO:0000313" key="2">
    <source>
        <dbReference type="Proteomes" id="UP001152795"/>
    </source>
</evidence>
<evidence type="ECO:0000313" key="1">
    <source>
        <dbReference type="EMBL" id="CAB3993099.1"/>
    </source>
</evidence>
<comment type="caution">
    <text evidence="1">The sequence shown here is derived from an EMBL/GenBank/DDBJ whole genome shotgun (WGS) entry which is preliminary data.</text>
</comment>
<reference evidence="1" key="1">
    <citation type="submission" date="2020-04" db="EMBL/GenBank/DDBJ databases">
        <authorList>
            <person name="Alioto T."/>
            <person name="Alioto T."/>
            <person name="Gomez Garrido J."/>
        </authorList>
    </citation>
    <scope>NUCLEOTIDE SEQUENCE</scope>
    <source>
        <strain evidence="1">A484AB</strain>
    </source>
</reference>
<organism evidence="1 2">
    <name type="scientific">Paramuricea clavata</name>
    <name type="common">Red gorgonian</name>
    <name type="synonym">Violescent sea-whip</name>
    <dbReference type="NCBI Taxonomy" id="317549"/>
    <lineage>
        <taxon>Eukaryota</taxon>
        <taxon>Metazoa</taxon>
        <taxon>Cnidaria</taxon>
        <taxon>Anthozoa</taxon>
        <taxon>Octocorallia</taxon>
        <taxon>Malacalcyonacea</taxon>
        <taxon>Plexauridae</taxon>
        <taxon>Paramuricea</taxon>
    </lineage>
</organism>